<dbReference type="InParanoid" id="A0A804K8X6"/>
<dbReference type="SUPFAM" id="SSF53474">
    <property type="entry name" value="alpha/beta-Hydrolases"/>
    <property type="match status" value="1"/>
</dbReference>
<name>A0A804K8X6_MUSAM</name>
<dbReference type="Gene3D" id="3.40.50.1820">
    <property type="entry name" value="alpha/beta hydrolase"/>
    <property type="match status" value="1"/>
</dbReference>
<evidence type="ECO:0000313" key="1">
    <source>
        <dbReference type="EMBL" id="CAG1832235.1"/>
    </source>
</evidence>
<accession>A0A804K8X6</accession>
<dbReference type="Proteomes" id="UP000012960">
    <property type="component" value="Unplaced"/>
</dbReference>
<proteinExistence type="predicted"/>
<keyword evidence="3" id="KW-1185">Reference proteome</keyword>
<dbReference type="InterPro" id="IPR029058">
    <property type="entry name" value="AB_hydrolase_fold"/>
</dbReference>
<dbReference type="AlphaFoldDB" id="A0A804K8X6"/>
<evidence type="ECO:0000313" key="2">
    <source>
        <dbReference type="EnsemblPlants" id="Ma08_p20730.1"/>
    </source>
</evidence>
<dbReference type="Gramene" id="Ma08_t20730.1">
    <property type="protein sequence ID" value="Ma08_p20730.1"/>
    <property type="gene ID" value="Ma08_g20730"/>
</dbReference>
<reference evidence="1" key="1">
    <citation type="submission" date="2021-03" db="EMBL/GenBank/DDBJ databases">
        <authorList>
            <consortium name="Genoscope - CEA"/>
            <person name="William W."/>
        </authorList>
    </citation>
    <scope>NUCLEOTIDE SEQUENCE</scope>
    <source>
        <strain evidence="1">Doubled-haploid Pahang</strain>
    </source>
</reference>
<protein>
    <submittedName>
        <fullName evidence="1">(wild Malaysian banana) hypothetical protein</fullName>
    </submittedName>
</protein>
<dbReference type="EMBL" id="HG996472">
    <property type="protein sequence ID" value="CAG1832235.1"/>
    <property type="molecule type" value="Genomic_DNA"/>
</dbReference>
<evidence type="ECO:0000313" key="3">
    <source>
        <dbReference type="Proteomes" id="UP000012960"/>
    </source>
</evidence>
<organism evidence="2 3">
    <name type="scientific">Musa acuminata subsp. malaccensis</name>
    <name type="common">Wild banana</name>
    <name type="synonym">Musa malaccensis</name>
    <dbReference type="NCBI Taxonomy" id="214687"/>
    <lineage>
        <taxon>Eukaryota</taxon>
        <taxon>Viridiplantae</taxon>
        <taxon>Streptophyta</taxon>
        <taxon>Embryophyta</taxon>
        <taxon>Tracheophyta</taxon>
        <taxon>Spermatophyta</taxon>
        <taxon>Magnoliopsida</taxon>
        <taxon>Liliopsida</taxon>
        <taxon>Zingiberales</taxon>
        <taxon>Musaceae</taxon>
        <taxon>Musa</taxon>
    </lineage>
</organism>
<dbReference type="EnsemblPlants" id="Ma08_t20730.1">
    <property type="protein sequence ID" value="Ma08_p20730.1"/>
    <property type="gene ID" value="Ma08_g20730"/>
</dbReference>
<reference evidence="2" key="2">
    <citation type="submission" date="2021-05" db="UniProtKB">
        <authorList>
            <consortium name="EnsemblPlants"/>
        </authorList>
    </citation>
    <scope>IDENTIFICATION</scope>
    <source>
        <strain evidence="2">subsp. malaccensis</strain>
    </source>
</reference>
<sequence>MAPSDSPAIPTPHVEEDCRGILRVLSDGSILRSPNPTHHPPLSRGWCCPRRLEGRPVLLLRPPPSPVQASKSPPGPATKFPVFYYFHGGGYCLGARDWPASTTAAFAPEHRLPAAALLWLRSQAGAADPWLAELADLGRVFVSG</sequence>
<gene>
    <name evidence="1" type="ORF">GSMUA_81550.1</name>
</gene>